<protein>
    <recommendedName>
        <fullName evidence="9">Cell wall hydroxyproline-rich glycoprotein</fullName>
    </recommendedName>
</protein>
<dbReference type="Pfam" id="PF08263">
    <property type="entry name" value="LRRNT_2"/>
    <property type="match status" value="1"/>
</dbReference>
<dbReference type="FunFam" id="3.80.10.10:FF:000041">
    <property type="entry name" value="LRR receptor-like serine/threonine-protein kinase ERECTA"/>
    <property type="match status" value="1"/>
</dbReference>
<comment type="subcellular location">
    <subcellularLocation>
        <location evidence="1">Secreted</location>
        <location evidence="1">Cell wall</location>
    </subcellularLocation>
</comment>
<gene>
    <name evidence="12" type="ORF">COCCADRAFT_98771</name>
</gene>
<keyword evidence="3" id="KW-0964">Secreted</keyword>
<dbReference type="EMBL" id="KI964634">
    <property type="protein sequence ID" value="EUC32416.1"/>
    <property type="molecule type" value="Genomic_DNA"/>
</dbReference>
<sequence>MHHNTLALILSGLAALGQAAPARDAAPPNEAADMPANLLRDLHTAEAFAKRVSGPQQVLSNWTAAGSDLCSWAGFYCDTVPNTNELGLASIDFNEFGLTGNLKLSGFLDKLTDLALFHANDNGFSGEVPDLSQLQYLYEIDLSNNKFSGPFPQSVLRINLLGFLDLRFNKFSGPIPDNVFTAYPSLDALFLNNNKFSGQIPNTIGSFPGEYLVLANNRLSGPIPDSLGSAIQLKEFLASGNKLSGSIPDAIGYLPHLELFDVSNNKLTGTVPEALCASKSLQSIVLTGNKLSRDLGPICQASKAKGILEI</sequence>
<evidence type="ECO:0000256" key="7">
    <source>
        <dbReference type="ARBA" id="ARBA00023278"/>
    </source>
</evidence>
<evidence type="ECO:0000256" key="6">
    <source>
        <dbReference type="ARBA" id="ARBA00022737"/>
    </source>
</evidence>
<dbReference type="InterPro" id="IPR032675">
    <property type="entry name" value="LRR_dom_sf"/>
</dbReference>
<reference evidence="12 13" key="1">
    <citation type="journal article" date="2013" name="PLoS Genet.">
        <title>Comparative genome structure, secondary metabolite, and effector coding capacity across Cochliobolus pathogens.</title>
        <authorList>
            <person name="Condon B.J."/>
            <person name="Leng Y."/>
            <person name="Wu D."/>
            <person name="Bushley K.E."/>
            <person name="Ohm R.A."/>
            <person name="Otillar R."/>
            <person name="Martin J."/>
            <person name="Schackwitz W."/>
            <person name="Grimwood J."/>
            <person name="MohdZainudin N."/>
            <person name="Xue C."/>
            <person name="Wang R."/>
            <person name="Manning V.A."/>
            <person name="Dhillon B."/>
            <person name="Tu Z.J."/>
            <person name="Steffenson B.J."/>
            <person name="Salamov A."/>
            <person name="Sun H."/>
            <person name="Lowry S."/>
            <person name="LaButti K."/>
            <person name="Han J."/>
            <person name="Copeland A."/>
            <person name="Lindquist E."/>
            <person name="Barry K."/>
            <person name="Schmutz J."/>
            <person name="Baker S.E."/>
            <person name="Ciuffetti L.M."/>
            <person name="Grigoriev I.V."/>
            <person name="Zhong S."/>
            <person name="Turgeon B.G."/>
        </authorList>
    </citation>
    <scope>NUCLEOTIDE SEQUENCE [LARGE SCALE GENOMIC DNA]</scope>
    <source>
        <strain evidence="12 13">26-R-13</strain>
    </source>
</reference>
<organism evidence="12 13">
    <name type="scientific">Cochliobolus carbonum (strain 26-R-13)</name>
    <name type="common">Maize leaf spot fungus</name>
    <name type="synonym">Bipolaris zeicola</name>
    <dbReference type="NCBI Taxonomy" id="930089"/>
    <lineage>
        <taxon>Eukaryota</taxon>
        <taxon>Fungi</taxon>
        <taxon>Dikarya</taxon>
        <taxon>Ascomycota</taxon>
        <taxon>Pezizomycotina</taxon>
        <taxon>Dothideomycetes</taxon>
        <taxon>Pleosporomycetidae</taxon>
        <taxon>Pleosporales</taxon>
        <taxon>Pleosporineae</taxon>
        <taxon>Pleosporaceae</taxon>
        <taxon>Bipolaris</taxon>
    </lineage>
</organism>
<dbReference type="InterPro" id="IPR013210">
    <property type="entry name" value="LRR_N_plant-typ"/>
</dbReference>
<dbReference type="GO" id="GO:0071555">
    <property type="term" value="P:cell wall organization"/>
    <property type="evidence" value="ECO:0007669"/>
    <property type="project" value="UniProtKB-KW"/>
</dbReference>
<keyword evidence="5 10" id="KW-0732">Signal</keyword>
<dbReference type="InterPro" id="IPR051582">
    <property type="entry name" value="LRR_extensin-like_regulator"/>
</dbReference>
<keyword evidence="6" id="KW-0677">Repeat</keyword>
<evidence type="ECO:0000256" key="9">
    <source>
        <dbReference type="ARBA" id="ARBA00041871"/>
    </source>
</evidence>
<keyword evidence="2" id="KW-0134">Cell wall</keyword>
<name>W6YLZ4_COCC2</name>
<dbReference type="PANTHER" id="PTHR32093:SF128">
    <property type="entry name" value="LEUCINE-RICH REPEAT-CONTAINING N-TERMINAL PLANT-TYPE DOMAIN-CONTAINING PROTEIN"/>
    <property type="match status" value="1"/>
</dbReference>
<evidence type="ECO:0000259" key="11">
    <source>
        <dbReference type="Pfam" id="PF08263"/>
    </source>
</evidence>
<dbReference type="Pfam" id="PF00560">
    <property type="entry name" value="LRR_1"/>
    <property type="match status" value="3"/>
</dbReference>
<evidence type="ECO:0000256" key="1">
    <source>
        <dbReference type="ARBA" id="ARBA00004191"/>
    </source>
</evidence>
<keyword evidence="8" id="KW-0961">Cell wall biogenesis/degradation</keyword>
<dbReference type="Proteomes" id="UP000053841">
    <property type="component" value="Unassembled WGS sequence"/>
</dbReference>
<dbReference type="RefSeq" id="XP_007713302.1">
    <property type="nucleotide sequence ID" value="XM_007715112.1"/>
</dbReference>
<keyword evidence="4" id="KW-0433">Leucine-rich repeat</keyword>
<evidence type="ECO:0000313" key="12">
    <source>
        <dbReference type="EMBL" id="EUC32416.1"/>
    </source>
</evidence>
<feature type="domain" description="Leucine-rich repeat-containing N-terminal plant-type" evidence="11">
    <location>
        <begin position="53"/>
        <end position="78"/>
    </location>
</feature>
<dbReference type="InterPro" id="IPR001611">
    <property type="entry name" value="Leu-rich_rpt"/>
</dbReference>
<feature type="chain" id="PRO_5004889224" description="Cell wall hydroxyproline-rich glycoprotein" evidence="10">
    <location>
        <begin position="20"/>
        <end position="310"/>
    </location>
</feature>
<dbReference type="GeneID" id="19154659"/>
<dbReference type="SUPFAM" id="SSF52058">
    <property type="entry name" value="L domain-like"/>
    <property type="match status" value="1"/>
</dbReference>
<evidence type="ECO:0000256" key="2">
    <source>
        <dbReference type="ARBA" id="ARBA00022512"/>
    </source>
</evidence>
<dbReference type="Pfam" id="PF13855">
    <property type="entry name" value="LRR_8"/>
    <property type="match status" value="1"/>
</dbReference>
<evidence type="ECO:0000256" key="10">
    <source>
        <dbReference type="SAM" id="SignalP"/>
    </source>
</evidence>
<feature type="signal peptide" evidence="10">
    <location>
        <begin position="1"/>
        <end position="19"/>
    </location>
</feature>
<dbReference type="Gene3D" id="3.80.10.10">
    <property type="entry name" value="Ribonuclease Inhibitor"/>
    <property type="match status" value="2"/>
</dbReference>
<dbReference type="OrthoDB" id="676979at2759"/>
<evidence type="ECO:0000313" key="13">
    <source>
        <dbReference type="Proteomes" id="UP000053841"/>
    </source>
</evidence>
<keyword evidence="13" id="KW-1185">Reference proteome</keyword>
<dbReference type="HOGENOM" id="CLU_000288_23_1_1"/>
<dbReference type="AlphaFoldDB" id="W6YLZ4"/>
<dbReference type="PANTHER" id="PTHR32093">
    <property type="entry name" value="LEUCINE-RICH REPEAT EXTENSIN-LIKE PROTEIN 3-RELATED"/>
    <property type="match status" value="1"/>
</dbReference>
<evidence type="ECO:0000256" key="5">
    <source>
        <dbReference type="ARBA" id="ARBA00022729"/>
    </source>
</evidence>
<dbReference type="KEGG" id="bze:COCCADRAFT_98771"/>
<keyword evidence="7" id="KW-0379">Hydroxylation</keyword>
<accession>W6YLZ4</accession>
<evidence type="ECO:0000256" key="3">
    <source>
        <dbReference type="ARBA" id="ARBA00022525"/>
    </source>
</evidence>
<dbReference type="eggNOG" id="ENOG502QQ8K">
    <property type="taxonomic scope" value="Eukaryota"/>
</dbReference>
<proteinExistence type="predicted"/>
<evidence type="ECO:0000256" key="4">
    <source>
        <dbReference type="ARBA" id="ARBA00022614"/>
    </source>
</evidence>
<evidence type="ECO:0000256" key="8">
    <source>
        <dbReference type="ARBA" id="ARBA00023316"/>
    </source>
</evidence>